<feature type="domain" description="Peptidase S9 prolyl oligopeptidase catalytic" evidence="7">
    <location>
        <begin position="416"/>
        <end position="469"/>
    </location>
</feature>
<sequence>MVVYTITHPHNRGRTTLEYRYLDASSPVHTCESIRGSIRSYVHEYGGGAMSVLSDGRVIYTYEQDRHYGVDIVDVTSQKVSVVVEPQSCKRYADFGAHPHLPSALAVEEVHSLTNTTNRLVYLHQQQVQIMHEGHDFYAYPRFSPDGRFIAWVTWDHPNMPFWASELWVAAVQETEPLTLSLPVLVAGGQEVVAQQPVWVPGTSTLLFTRSDIVSDIYEVVLSTRDGQCCVSTAVPSGGPAEGSRESVQVQPPLWNVNLSSLVALHQSWALYVESQSGKDSLVLLDRKTRYRFQLPSSYTQFSQLRAAAENQFVCLASSPYSPPTLIHGRLRLDATGSPTLDTQIFRPGSEILIDKDYISVAEPISFPTQHPDESSATAHALFYAPKNPRFRAPPTCLPPCRMIVHGGPTACASSSLDLSIQYWTTRGWAVCAVNFGGSTGYGRGYLRRIQGHFGDVDVRDCVAAAAYLGGTRPPWAVPSSSEFTLTERNAPDGSRCITVTRRQAPPYLIETCIALMLGGCVVVFSHPFLLWLSRPVVWAWALGLFGAVCVLMYRLGMRVQAESIRVMPHLAAQFETHRGLWTGARSCPYVQFSCERQLIPRDTILDFFMMEGIQTFRVWDYAVLATSSEKKEHRLRVLFSHLMPPRSHYIYAYRRLHDMLLYNEPADPPARVNALQICLHGRSSGGLTVLCALVRYPLLFCAGASWYGISHLSPLVEDMHKFERHYMPALMGGMPDARPDVYYQRSALFHAAHIQTPLLLLHGHDDEVVSPQQSQQMVQAMKQQGRRVCYVEYEKEGHGFRQAETRREALETEYAWFSAAIRDANPFQTAGGWRFAQCFGDKGDIEDITEADIISTVEFDPTGNYLATGDKGGRVVMFERSGGGAGSQKQGCEYRFHTEFQSHEPEFDYLKSLEIEEKINQICWCKRQNAAHMLLSTNDKTIKLWKVFDKPLNAVAEGSLATGEDPVSVLMSRMTHEGHRMDGSLHPSLLKLGAPGGGLVTPSLSPAQSRLLRLPRLVYHDTIVAAVPRKIYANAHAYHINSLSVNSDGETYISADDLRINLWNLGISDQSFNIVDIKPVNMEELTEVITAAQFHPMHCNELVYSSSKGTIKLADMRESALCDQHAKLFEEEEDQSTRSFFSEIISSISDVRFSHDGRYILSRDYLTLKVWDVNMESRPLATIPIHDYLRPKLCDLYENDCIFDKFEGIWGPTGTTALTGSYSNYFHLVDWERDSSIVLQADKSAFKSKKLAATHKPGVRNAGAGGVNANNVDFNKKILHASYHPREDTIAIAATNNLFIFSANNPAASA</sequence>
<evidence type="ECO:0000256" key="5">
    <source>
        <dbReference type="ARBA" id="ARBA00048461"/>
    </source>
</evidence>
<dbReference type="InterPro" id="IPR001680">
    <property type="entry name" value="WD40_rpt"/>
</dbReference>
<dbReference type="Pfam" id="PF00326">
    <property type="entry name" value="Peptidase_S9"/>
    <property type="match status" value="2"/>
</dbReference>
<dbReference type="GO" id="GO:0008236">
    <property type="term" value="F:serine-type peptidase activity"/>
    <property type="evidence" value="ECO:0007669"/>
    <property type="project" value="InterPro"/>
</dbReference>
<evidence type="ECO:0000256" key="4">
    <source>
        <dbReference type="ARBA" id="ARBA00047591"/>
    </source>
</evidence>
<keyword evidence="10" id="KW-1185">Reference proteome</keyword>
<keyword evidence="6" id="KW-0472">Membrane</keyword>
<dbReference type="Gene3D" id="2.120.10.30">
    <property type="entry name" value="TolB, C-terminal domain"/>
    <property type="match status" value="1"/>
</dbReference>
<keyword evidence="6" id="KW-0812">Transmembrane</keyword>
<dbReference type="Pfam" id="PF10181">
    <property type="entry name" value="PIG-H"/>
    <property type="match status" value="1"/>
</dbReference>
<dbReference type="PANTHER" id="PTHR11871">
    <property type="entry name" value="PROTEIN PHOSPHATASE PP2A REGULATORY SUBUNIT B"/>
    <property type="match status" value="1"/>
</dbReference>
<dbReference type="SUPFAM" id="SSF82171">
    <property type="entry name" value="DPP6 N-terminal domain-like"/>
    <property type="match status" value="1"/>
</dbReference>
<dbReference type="InterPro" id="IPR019328">
    <property type="entry name" value="PIGH-H_dom"/>
</dbReference>
<dbReference type="Gene3D" id="2.130.10.10">
    <property type="entry name" value="YVTN repeat-like/Quinoprotein amine dehydrogenase"/>
    <property type="match status" value="2"/>
</dbReference>
<dbReference type="InterPro" id="IPR029058">
    <property type="entry name" value="AB_hydrolase_fold"/>
</dbReference>
<feature type="transmembrane region" description="Helical" evidence="6">
    <location>
        <begin position="508"/>
        <end position="532"/>
    </location>
</feature>
<dbReference type="InterPro" id="IPR036322">
    <property type="entry name" value="WD40_repeat_dom_sf"/>
</dbReference>
<proteinExistence type="inferred from homology"/>
<gene>
    <name evidence="9" type="primary">CDC55</name>
    <name evidence="9" type="ORF">MNAN1_000278</name>
</gene>
<comment type="catalytic activity">
    <reaction evidence="4">
        <text>a diacylglycerol + H2O = a monoacylglycerol + a fatty acid + H(+)</text>
        <dbReference type="Rhea" id="RHEA:32731"/>
        <dbReference type="ChEBI" id="CHEBI:15377"/>
        <dbReference type="ChEBI" id="CHEBI:15378"/>
        <dbReference type="ChEBI" id="CHEBI:17408"/>
        <dbReference type="ChEBI" id="CHEBI:18035"/>
        <dbReference type="ChEBI" id="CHEBI:28868"/>
    </reaction>
</comment>
<feature type="domain" description="Peptidase S9 prolyl oligopeptidase catalytic" evidence="7">
    <location>
        <begin position="674"/>
        <end position="822"/>
    </location>
</feature>
<dbReference type="PRINTS" id="PR00600">
    <property type="entry name" value="PP2APR55"/>
</dbReference>
<dbReference type="SUPFAM" id="SSF50978">
    <property type="entry name" value="WD40 repeat-like"/>
    <property type="match status" value="1"/>
</dbReference>
<comment type="catalytic activity">
    <reaction evidence="5">
        <text>a monoacylglycerol + H2O = glycerol + a fatty acid + H(+)</text>
        <dbReference type="Rhea" id="RHEA:15245"/>
        <dbReference type="ChEBI" id="CHEBI:15377"/>
        <dbReference type="ChEBI" id="CHEBI:15378"/>
        <dbReference type="ChEBI" id="CHEBI:17408"/>
        <dbReference type="ChEBI" id="CHEBI:17754"/>
        <dbReference type="ChEBI" id="CHEBI:28868"/>
    </reaction>
</comment>
<feature type="domain" description="Phosphatidylinositol N-acetylglucosaminyltransferase subunit H conserved" evidence="8">
    <location>
        <begin position="564"/>
        <end position="640"/>
    </location>
</feature>
<evidence type="ECO:0000256" key="6">
    <source>
        <dbReference type="SAM" id="Phobius"/>
    </source>
</evidence>
<evidence type="ECO:0000313" key="10">
    <source>
        <dbReference type="Proteomes" id="UP001213623"/>
    </source>
</evidence>
<evidence type="ECO:0000259" key="7">
    <source>
        <dbReference type="Pfam" id="PF00326"/>
    </source>
</evidence>
<dbReference type="GO" id="GO:0000159">
    <property type="term" value="C:protein phosphatase type 2A complex"/>
    <property type="evidence" value="ECO:0007669"/>
    <property type="project" value="InterPro"/>
</dbReference>
<accession>A0AAF0EGX6</accession>
<evidence type="ECO:0000256" key="2">
    <source>
        <dbReference type="ARBA" id="ARBA00022574"/>
    </source>
</evidence>
<dbReference type="InterPro" id="IPR011042">
    <property type="entry name" value="6-blade_b-propeller_TolB-like"/>
</dbReference>
<comment type="similarity">
    <text evidence="1">Belongs to the phosphatase 2A regulatory subunit B family.</text>
</comment>
<dbReference type="InterPro" id="IPR015943">
    <property type="entry name" value="WD40/YVTN_repeat-like_dom_sf"/>
</dbReference>
<name>A0AAF0EGX6_9BASI</name>
<keyword evidence="6" id="KW-1133">Transmembrane helix</keyword>
<reference evidence="9" key="1">
    <citation type="submission" date="2023-03" db="EMBL/GenBank/DDBJ databases">
        <title>Mating type loci evolution in Malassezia.</title>
        <authorList>
            <person name="Coelho M.A."/>
        </authorList>
    </citation>
    <scope>NUCLEOTIDE SEQUENCE</scope>
    <source>
        <strain evidence="9">CBS 9557</strain>
    </source>
</reference>
<protein>
    <submittedName>
        <fullName evidence="9">Protein phosphatase 2A regulatory subunit cdc55</fullName>
    </submittedName>
</protein>
<dbReference type="InterPro" id="IPR018067">
    <property type="entry name" value="PP2A_PR55_CS"/>
</dbReference>
<dbReference type="GO" id="GO:0019888">
    <property type="term" value="F:protein phosphatase regulator activity"/>
    <property type="evidence" value="ECO:0007669"/>
    <property type="project" value="InterPro"/>
</dbReference>
<evidence type="ECO:0000256" key="3">
    <source>
        <dbReference type="ARBA" id="ARBA00022737"/>
    </source>
</evidence>
<organism evidence="9 10">
    <name type="scientific">Malassezia nana</name>
    <dbReference type="NCBI Taxonomy" id="180528"/>
    <lineage>
        <taxon>Eukaryota</taxon>
        <taxon>Fungi</taxon>
        <taxon>Dikarya</taxon>
        <taxon>Basidiomycota</taxon>
        <taxon>Ustilaginomycotina</taxon>
        <taxon>Malasseziomycetes</taxon>
        <taxon>Malasseziales</taxon>
        <taxon>Malasseziaceae</taxon>
        <taxon>Malassezia</taxon>
    </lineage>
</organism>
<dbReference type="Proteomes" id="UP001213623">
    <property type="component" value="Chromosome 1"/>
</dbReference>
<dbReference type="InterPro" id="IPR000009">
    <property type="entry name" value="PP2A_PR55"/>
</dbReference>
<dbReference type="GO" id="GO:0006508">
    <property type="term" value="P:proteolysis"/>
    <property type="evidence" value="ECO:0007669"/>
    <property type="project" value="InterPro"/>
</dbReference>
<keyword evidence="3" id="KW-0677">Repeat</keyword>
<evidence type="ECO:0000256" key="1">
    <source>
        <dbReference type="ARBA" id="ARBA00008259"/>
    </source>
</evidence>
<feature type="transmembrane region" description="Helical" evidence="6">
    <location>
        <begin position="538"/>
        <end position="556"/>
    </location>
</feature>
<dbReference type="EMBL" id="CP119892">
    <property type="protein sequence ID" value="WFD25309.1"/>
    <property type="molecule type" value="Genomic_DNA"/>
</dbReference>
<keyword evidence="2" id="KW-0853">WD repeat</keyword>
<dbReference type="InterPro" id="IPR001375">
    <property type="entry name" value="Peptidase_S9_cat"/>
</dbReference>
<dbReference type="PROSITE" id="PS01024">
    <property type="entry name" value="PR55_1"/>
    <property type="match status" value="1"/>
</dbReference>
<evidence type="ECO:0000313" key="9">
    <source>
        <dbReference type="EMBL" id="WFD25309.1"/>
    </source>
</evidence>
<dbReference type="SUPFAM" id="SSF53474">
    <property type="entry name" value="alpha/beta-Hydrolases"/>
    <property type="match status" value="2"/>
</dbReference>
<evidence type="ECO:0000259" key="8">
    <source>
        <dbReference type="Pfam" id="PF10181"/>
    </source>
</evidence>
<dbReference type="Gene3D" id="3.40.50.1820">
    <property type="entry name" value="alpha/beta hydrolase"/>
    <property type="match status" value="2"/>
</dbReference>
<dbReference type="SMART" id="SM00320">
    <property type="entry name" value="WD40"/>
    <property type="match status" value="5"/>
</dbReference>